<evidence type="ECO:0000256" key="6">
    <source>
        <dbReference type="ARBA" id="ARBA00038076"/>
    </source>
</evidence>
<feature type="transmembrane region" description="Helical" evidence="7">
    <location>
        <begin position="316"/>
        <end position="343"/>
    </location>
</feature>
<comment type="caution">
    <text evidence="9">The sequence shown here is derived from an EMBL/GenBank/DDBJ whole genome shotgun (WGS) entry which is preliminary data.</text>
</comment>
<feature type="transmembrane region" description="Helical" evidence="7">
    <location>
        <begin position="416"/>
        <end position="433"/>
    </location>
</feature>
<keyword evidence="4 7" id="KW-1133">Transmembrane helix</keyword>
<dbReference type="PANTHER" id="PTHR30572:SF4">
    <property type="entry name" value="ABC TRANSPORTER PERMEASE YTRF"/>
    <property type="match status" value="1"/>
</dbReference>
<dbReference type="Pfam" id="PF02687">
    <property type="entry name" value="FtsX"/>
    <property type="match status" value="2"/>
</dbReference>
<keyword evidence="2" id="KW-1003">Cell membrane</keyword>
<evidence type="ECO:0000313" key="9">
    <source>
        <dbReference type="EMBL" id="MFI6499178.1"/>
    </source>
</evidence>
<protein>
    <submittedName>
        <fullName evidence="9">FtsX-like permease family protein</fullName>
    </submittedName>
</protein>
<feature type="transmembrane region" description="Helical" evidence="7">
    <location>
        <begin position="363"/>
        <end position="385"/>
    </location>
</feature>
<feature type="transmembrane region" description="Helical" evidence="7">
    <location>
        <begin position="725"/>
        <end position="751"/>
    </location>
</feature>
<reference evidence="9 10" key="1">
    <citation type="submission" date="2024-10" db="EMBL/GenBank/DDBJ databases">
        <title>The Natural Products Discovery Center: Release of the First 8490 Sequenced Strains for Exploring Actinobacteria Biosynthetic Diversity.</title>
        <authorList>
            <person name="Kalkreuter E."/>
            <person name="Kautsar S.A."/>
            <person name="Yang D."/>
            <person name="Bader C.D."/>
            <person name="Teijaro C.N."/>
            <person name="Fluegel L."/>
            <person name="Davis C.M."/>
            <person name="Simpson J.R."/>
            <person name="Lauterbach L."/>
            <person name="Steele A.D."/>
            <person name="Gui C."/>
            <person name="Meng S."/>
            <person name="Li G."/>
            <person name="Viehrig K."/>
            <person name="Ye F."/>
            <person name="Su P."/>
            <person name="Kiefer A.F."/>
            <person name="Nichols A."/>
            <person name="Cepeda A.J."/>
            <person name="Yan W."/>
            <person name="Fan B."/>
            <person name="Jiang Y."/>
            <person name="Adhikari A."/>
            <person name="Zheng C.-J."/>
            <person name="Schuster L."/>
            <person name="Cowan T.M."/>
            <person name="Smanski M.J."/>
            <person name="Chevrette M.G."/>
            <person name="De Carvalho L.P.S."/>
            <person name="Shen B."/>
        </authorList>
    </citation>
    <scope>NUCLEOTIDE SEQUENCE [LARGE SCALE GENOMIC DNA]</scope>
    <source>
        <strain evidence="9 10">NPDC050545</strain>
    </source>
</reference>
<keyword evidence="5 7" id="KW-0472">Membrane</keyword>
<dbReference type="EMBL" id="JBITGY010000004">
    <property type="protein sequence ID" value="MFI6499178.1"/>
    <property type="molecule type" value="Genomic_DNA"/>
</dbReference>
<feature type="transmembrane region" description="Helical" evidence="7">
    <location>
        <begin position="822"/>
        <end position="848"/>
    </location>
</feature>
<feature type="domain" description="ABC3 transporter permease C-terminal" evidence="8">
    <location>
        <begin position="730"/>
        <end position="849"/>
    </location>
</feature>
<evidence type="ECO:0000256" key="7">
    <source>
        <dbReference type="SAM" id="Phobius"/>
    </source>
</evidence>
<keyword evidence="10" id="KW-1185">Reference proteome</keyword>
<comment type="subcellular location">
    <subcellularLocation>
        <location evidence="1">Cell membrane</location>
        <topology evidence="1">Multi-pass membrane protein</topology>
    </subcellularLocation>
</comment>
<feature type="transmembrane region" description="Helical" evidence="7">
    <location>
        <begin position="488"/>
        <end position="508"/>
    </location>
</feature>
<sequence>MSVFRAALRVARRDALRFKGRSALVIMMIALPVFVFTGLLTGFETSNVSFREGLTARLGAADAQLITHDGPVQQNAAGYGVVTVPQARVAPRPAEQIAALAKGRVIPYSNGSVDVRIGAFYRNVSAMELDLRDPMTRGIRELVAGRFPAGPGEVAVSVRMAEEGVRLGDTLAVGRELRPVKVVGVLAHPFHPGANEMVAAQTGTILFDRTDGRGAGWLLDAGRPVLWPEVEKLNEARLAVASRAVISDPPADLPYDAMFSSDERADVSSAVGIAAAVVMIVLETVLLAGPAFAVSLRRRRRELAVLAAQGASPSHLRAIVLADGLLLGGLAAVIGVVLGLVGGATGPSLLAPMADNPVGPVDVPWLSVAGIALLGLASGIIAALAPAFRAARQTPAEVLGGRDDGYGARDRAGKPVLGGLLVALGLAATYLAVQTDLALILAAAVLTVLGSVALMPWLVSRTADLAGRLPLPLRLSVRDATRHRVRTASAAAAVMAVTGMLVAVGVGITSSESHERAEYRAPMPRGTISLTAPTMDERNWAGLRTAAAARLPGLRFVPALNARDKNGRIGQFRISKLTRDCDRCGIPLRFLHELKIGSADLLELFLGKKDPEVQAALAAGKAIAFGPGYIRDGHMEVMFDAESSGVIDEKPLRLAAVEARAADPVLSGVLLPPGPLAEAGYRLETRSLFAAHDVADSDAFVQEMATLSWGVRIYVETGYTNRNSALFYALGVASLILVLGGTFAATGLAAADMRRDLDTMSAVGAPARTRRLVIAAQAGYICVLGALVGLVVGLVTGVAVAWSLMDQSRAGWQLGPEVTGPIVIPWALLAVVVLALPLIAASLSGLFARTRLTLSRRLT</sequence>
<feature type="domain" description="ABC3 transporter permease C-terminal" evidence="8">
    <location>
        <begin position="276"/>
        <end position="395"/>
    </location>
</feature>
<feature type="transmembrane region" description="Helical" evidence="7">
    <location>
        <begin position="439"/>
        <end position="459"/>
    </location>
</feature>
<evidence type="ECO:0000256" key="3">
    <source>
        <dbReference type="ARBA" id="ARBA00022692"/>
    </source>
</evidence>
<feature type="transmembrane region" description="Helical" evidence="7">
    <location>
        <begin position="21"/>
        <end position="43"/>
    </location>
</feature>
<accession>A0ABW7YTC9</accession>
<evidence type="ECO:0000259" key="8">
    <source>
        <dbReference type="Pfam" id="PF02687"/>
    </source>
</evidence>
<dbReference type="InterPro" id="IPR050250">
    <property type="entry name" value="Macrolide_Exporter_MacB"/>
</dbReference>
<dbReference type="InterPro" id="IPR003838">
    <property type="entry name" value="ABC3_permease_C"/>
</dbReference>
<feature type="transmembrane region" description="Helical" evidence="7">
    <location>
        <begin position="772"/>
        <end position="802"/>
    </location>
</feature>
<proteinExistence type="inferred from homology"/>
<evidence type="ECO:0000313" key="10">
    <source>
        <dbReference type="Proteomes" id="UP001612741"/>
    </source>
</evidence>
<gene>
    <name evidence="9" type="ORF">ACIBG2_17465</name>
</gene>
<dbReference type="Proteomes" id="UP001612741">
    <property type="component" value="Unassembled WGS sequence"/>
</dbReference>
<evidence type="ECO:0000256" key="2">
    <source>
        <dbReference type="ARBA" id="ARBA00022475"/>
    </source>
</evidence>
<keyword evidence="3 7" id="KW-0812">Transmembrane</keyword>
<evidence type="ECO:0000256" key="4">
    <source>
        <dbReference type="ARBA" id="ARBA00022989"/>
    </source>
</evidence>
<evidence type="ECO:0000256" key="1">
    <source>
        <dbReference type="ARBA" id="ARBA00004651"/>
    </source>
</evidence>
<dbReference type="PANTHER" id="PTHR30572">
    <property type="entry name" value="MEMBRANE COMPONENT OF TRANSPORTER-RELATED"/>
    <property type="match status" value="1"/>
</dbReference>
<comment type="similarity">
    <text evidence="6">Belongs to the ABC-4 integral membrane protein family.</text>
</comment>
<feature type="transmembrane region" description="Helical" evidence="7">
    <location>
        <begin position="270"/>
        <end position="296"/>
    </location>
</feature>
<dbReference type="RefSeq" id="WP_397082394.1">
    <property type="nucleotide sequence ID" value="NZ_JBITGY010000004.1"/>
</dbReference>
<organism evidence="9 10">
    <name type="scientific">Nonomuraea typhae</name>
    <dbReference type="NCBI Taxonomy" id="2603600"/>
    <lineage>
        <taxon>Bacteria</taxon>
        <taxon>Bacillati</taxon>
        <taxon>Actinomycetota</taxon>
        <taxon>Actinomycetes</taxon>
        <taxon>Streptosporangiales</taxon>
        <taxon>Streptosporangiaceae</taxon>
        <taxon>Nonomuraea</taxon>
    </lineage>
</organism>
<evidence type="ECO:0000256" key="5">
    <source>
        <dbReference type="ARBA" id="ARBA00023136"/>
    </source>
</evidence>
<name>A0ABW7YTC9_9ACTN</name>